<dbReference type="GO" id="GO:0016020">
    <property type="term" value="C:membrane"/>
    <property type="evidence" value="ECO:0007669"/>
    <property type="project" value="UniProtKB-SubCell"/>
</dbReference>
<sequence length="302" mass="32018">MDREAAPMTFRENANIGSGRASRGGGGGGRGGLAVGGGLGALVLALVVMLFGGDPGQVLGGGQEQAPQAENVDLADCQTGADANRSVDCRMQATMVSLEDYWTAVLPDAEPTSAILFSGSVQTQCGNATSDVGPFYCPLDRRIYLDTTFFNQLQGQLGADGGNFSQMYVLAHEYGHHIQNYTGALQYSQQDPRGPESGAVRVELQADCFAGAWAGNASRTQDEQGQLLLEELSREDIESALSAASAVGDDSIQEQMQGQVTPHTWSHGSSEQRMGWFMRGYESADPNQCDTLNVASVDDYQG</sequence>
<name>A0A1B1N8C4_9MICO</name>
<comment type="subcellular location">
    <subcellularLocation>
        <location evidence="1">Membrane</location>
        <topology evidence="1">Single-pass membrane protein</topology>
    </subcellularLocation>
</comment>
<dbReference type="PANTHER" id="PTHR30168">
    <property type="entry name" value="PUTATIVE MEMBRANE PROTEIN YPFJ"/>
    <property type="match status" value="1"/>
</dbReference>
<evidence type="ECO:0000256" key="4">
    <source>
        <dbReference type="ARBA" id="ARBA00023136"/>
    </source>
</evidence>
<dbReference type="Pfam" id="PF04228">
    <property type="entry name" value="Zn_peptidase"/>
    <property type="match status" value="1"/>
</dbReference>
<evidence type="ECO:0000256" key="6">
    <source>
        <dbReference type="SAM" id="Phobius"/>
    </source>
</evidence>
<dbReference type="GO" id="GO:0006508">
    <property type="term" value="P:proteolysis"/>
    <property type="evidence" value="ECO:0007669"/>
    <property type="project" value="UniProtKB-KW"/>
</dbReference>
<feature type="transmembrane region" description="Helical" evidence="6">
    <location>
        <begin position="32"/>
        <end position="51"/>
    </location>
</feature>
<gene>
    <name evidence="7" type="ORF">SGUI_0272</name>
</gene>
<keyword evidence="8" id="KW-1185">Reference proteome</keyword>
<evidence type="ECO:0000313" key="8">
    <source>
        <dbReference type="Proteomes" id="UP000092482"/>
    </source>
</evidence>
<feature type="region of interest" description="Disordered" evidence="5">
    <location>
        <begin position="1"/>
        <end position="29"/>
    </location>
</feature>
<protein>
    <submittedName>
        <fullName evidence="7">YpfJ protein, zinc metalloprotease superfamily</fullName>
    </submittedName>
</protein>
<evidence type="ECO:0000313" key="7">
    <source>
        <dbReference type="EMBL" id="ANS77668.1"/>
    </source>
</evidence>
<keyword evidence="7" id="KW-0482">Metalloprotease</keyword>
<dbReference type="InterPro" id="IPR007343">
    <property type="entry name" value="Uncharacterised_pept_Zn_put"/>
</dbReference>
<keyword evidence="2 6" id="KW-0812">Transmembrane</keyword>
<dbReference type="EMBL" id="CP014989">
    <property type="protein sequence ID" value="ANS77668.1"/>
    <property type="molecule type" value="Genomic_DNA"/>
</dbReference>
<keyword evidence="7" id="KW-0378">Hydrolase</keyword>
<dbReference type="Proteomes" id="UP000092482">
    <property type="component" value="Chromosome"/>
</dbReference>
<dbReference type="GO" id="GO:0008237">
    <property type="term" value="F:metallopeptidase activity"/>
    <property type="evidence" value="ECO:0007669"/>
    <property type="project" value="UniProtKB-KW"/>
</dbReference>
<accession>A0A1B1N8C4</accession>
<evidence type="ECO:0000256" key="2">
    <source>
        <dbReference type="ARBA" id="ARBA00022692"/>
    </source>
</evidence>
<evidence type="ECO:0000256" key="3">
    <source>
        <dbReference type="ARBA" id="ARBA00022989"/>
    </source>
</evidence>
<dbReference type="SUPFAM" id="SSF55486">
    <property type="entry name" value="Metalloproteases ('zincins'), catalytic domain"/>
    <property type="match status" value="1"/>
</dbReference>
<keyword evidence="4 6" id="KW-0472">Membrane</keyword>
<evidence type="ECO:0000256" key="5">
    <source>
        <dbReference type="SAM" id="MobiDB-lite"/>
    </source>
</evidence>
<evidence type="ECO:0000256" key="1">
    <source>
        <dbReference type="ARBA" id="ARBA00004167"/>
    </source>
</evidence>
<dbReference type="AlphaFoldDB" id="A0A1B1N8C4"/>
<dbReference type="PATRIC" id="fig|1758689.4.peg.277"/>
<dbReference type="STRING" id="1758689.SGUI_0272"/>
<keyword evidence="3 6" id="KW-1133">Transmembrane helix</keyword>
<reference evidence="7 8" key="1">
    <citation type="submission" date="2016-03" db="EMBL/GenBank/DDBJ databases">
        <title>Shallow-sea hydrothermal system.</title>
        <authorList>
            <person name="Tang K."/>
        </authorList>
    </citation>
    <scope>NUCLEOTIDE SEQUENCE [LARGE SCALE GENOMIC DNA]</scope>
    <source>
        <strain evidence="7 8">JLT9</strain>
    </source>
</reference>
<keyword evidence="7" id="KW-0645">Protease</keyword>
<dbReference type="KEGG" id="serj:SGUI_0272"/>
<organism evidence="7 8">
    <name type="scientific">Serinicoccus hydrothermalis</name>
    <dbReference type="NCBI Taxonomy" id="1758689"/>
    <lineage>
        <taxon>Bacteria</taxon>
        <taxon>Bacillati</taxon>
        <taxon>Actinomycetota</taxon>
        <taxon>Actinomycetes</taxon>
        <taxon>Micrococcales</taxon>
        <taxon>Ornithinimicrobiaceae</taxon>
        <taxon>Serinicoccus</taxon>
    </lineage>
</organism>
<dbReference type="PANTHER" id="PTHR30168:SF0">
    <property type="entry name" value="INNER MEMBRANE PROTEIN"/>
    <property type="match status" value="1"/>
</dbReference>
<proteinExistence type="predicted"/>